<dbReference type="PANTHER" id="PTHR34357:SF2">
    <property type="entry name" value="F26F24.3-RELATED"/>
    <property type="match status" value="1"/>
</dbReference>
<dbReference type="HOGENOM" id="CLU_935328_0_0_1"/>
<evidence type="ECO:0000313" key="3">
    <source>
        <dbReference type="Proteomes" id="UP000019132"/>
    </source>
</evidence>
<dbReference type="PROSITE" id="PS51318">
    <property type="entry name" value="TAT"/>
    <property type="match status" value="1"/>
</dbReference>
<dbReference type="AlphaFoldDB" id="K3XBV4"/>
<protein>
    <recommendedName>
        <fullName evidence="1">GCK domain-containing protein</fullName>
    </recommendedName>
</protein>
<dbReference type="EMBL" id="GL376594">
    <property type="status" value="NOT_ANNOTATED_CDS"/>
    <property type="molecule type" value="Genomic_DNA"/>
</dbReference>
<feature type="domain" description="GCK" evidence="1">
    <location>
        <begin position="256"/>
        <end position="323"/>
    </location>
</feature>
<proteinExistence type="predicted"/>
<organism evidence="2 3">
    <name type="scientific">Globisporangium ultimum (strain ATCC 200006 / CBS 805.95 / DAOM BR144)</name>
    <name type="common">Pythium ultimum</name>
    <dbReference type="NCBI Taxonomy" id="431595"/>
    <lineage>
        <taxon>Eukaryota</taxon>
        <taxon>Sar</taxon>
        <taxon>Stramenopiles</taxon>
        <taxon>Oomycota</taxon>
        <taxon>Peronosporomycetes</taxon>
        <taxon>Pythiales</taxon>
        <taxon>Pythiaceae</taxon>
        <taxon>Globisporangium</taxon>
    </lineage>
</organism>
<dbReference type="PANTHER" id="PTHR34357">
    <property type="entry name" value="F7A19.14 PROTEIN-RELATED"/>
    <property type="match status" value="1"/>
</dbReference>
<dbReference type="InParanoid" id="K3XBV4"/>
<dbReference type="InterPro" id="IPR006311">
    <property type="entry name" value="TAT_signal"/>
</dbReference>
<dbReference type="VEuPathDB" id="FungiDB:PYU1_G014672"/>
<reference evidence="3" key="2">
    <citation type="submission" date="2010-04" db="EMBL/GenBank/DDBJ databases">
        <authorList>
            <person name="Buell R."/>
            <person name="Hamilton J."/>
            <person name="Hostetler J."/>
        </authorList>
    </citation>
    <scope>NUCLEOTIDE SEQUENCE [LARGE SCALE GENOMIC DNA]</scope>
    <source>
        <strain evidence="3">DAOM:BR144</strain>
    </source>
</reference>
<dbReference type="Proteomes" id="UP000019132">
    <property type="component" value="Unassembled WGS sequence"/>
</dbReference>
<dbReference type="InterPro" id="IPR012891">
    <property type="entry name" value="GCK_dom"/>
</dbReference>
<name>K3XBV4_GLOUD</name>
<dbReference type="SMART" id="SM01227">
    <property type="entry name" value="GCK"/>
    <property type="match status" value="1"/>
</dbReference>
<reference evidence="3" key="1">
    <citation type="journal article" date="2010" name="Genome Biol.">
        <title>Genome sequence of the necrotrophic plant pathogen Pythium ultimum reveals original pathogenicity mechanisms and effector repertoire.</title>
        <authorList>
            <person name="Levesque C.A."/>
            <person name="Brouwer H."/>
            <person name="Cano L."/>
            <person name="Hamilton J.P."/>
            <person name="Holt C."/>
            <person name="Huitema E."/>
            <person name="Raffaele S."/>
            <person name="Robideau G.P."/>
            <person name="Thines M."/>
            <person name="Win J."/>
            <person name="Zerillo M.M."/>
            <person name="Beakes G.W."/>
            <person name="Boore J.L."/>
            <person name="Busam D."/>
            <person name="Dumas B."/>
            <person name="Ferriera S."/>
            <person name="Fuerstenberg S.I."/>
            <person name="Gachon C.M."/>
            <person name="Gaulin E."/>
            <person name="Govers F."/>
            <person name="Grenville-Briggs L."/>
            <person name="Horner N."/>
            <person name="Hostetler J."/>
            <person name="Jiang R.H."/>
            <person name="Johnson J."/>
            <person name="Krajaejun T."/>
            <person name="Lin H."/>
            <person name="Meijer H.J."/>
            <person name="Moore B."/>
            <person name="Morris P."/>
            <person name="Phuntmart V."/>
            <person name="Puiu D."/>
            <person name="Shetty J."/>
            <person name="Stajich J.E."/>
            <person name="Tripathy S."/>
            <person name="Wawra S."/>
            <person name="van West P."/>
            <person name="Whitty B.R."/>
            <person name="Coutinho P.M."/>
            <person name="Henrissat B."/>
            <person name="Martin F."/>
            <person name="Thomas P.D."/>
            <person name="Tyler B.M."/>
            <person name="De Vries R.P."/>
            <person name="Kamoun S."/>
            <person name="Yandell M."/>
            <person name="Tisserat N."/>
            <person name="Buell C.R."/>
        </authorList>
    </citation>
    <scope>NUCLEOTIDE SEQUENCE</scope>
    <source>
        <strain evidence="3">DAOM:BR144</strain>
    </source>
</reference>
<keyword evidence="3" id="KW-1185">Reference proteome</keyword>
<dbReference type="eggNOG" id="ENOG502RXB2">
    <property type="taxonomic scope" value="Eukaryota"/>
</dbReference>
<reference evidence="2" key="3">
    <citation type="submission" date="2015-02" db="UniProtKB">
        <authorList>
            <consortium name="EnsemblProtists"/>
        </authorList>
    </citation>
    <scope>IDENTIFICATION</scope>
    <source>
        <strain evidence="2">DAOM BR144</strain>
    </source>
</reference>
<accession>K3XBV4</accession>
<evidence type="ECO:0000259" key="1">
    <source>
        <dbReference type="SMART" id="SM01227"/>
    </source>
</evidence>
<evidence type="ECO:0000313" key="2">
    <source>
        <dbReference type="EnsemblProtists" id="PYU1_T014703"/>
    </source>
</evidence>
<dbReference type="STRING" id="431595.K3XBV4"/>
<dbReference type="EnsemblProtists" id="PYU1_T014703">
    <property type="protein sequence ID" value="PYU1_T014703"/>
    <property type="gene ID" value="PYU1_G014672"/>
</dbReference>
<dbReference type="Gene3D" id="1.10.287.2900">
    <property type="match status" value="1"/>
</dbReference>
<dbReference type="Pfam" id="PF07802">
    <property type="entry name" value="GCK"/>
    <property type="match status" value="1"/>
</dbReference>
<sequence>MASFQHTLRRFLRTSGALPALATAPVLVYASAASARLEAAPETTPAAPVAPDQPLEFVGVFLEKDSAEQLKKRYPAKFQTTEDGTLFLVLKFNPTDKEKDAFAPILGSDAQLKVKGYAEDQTTQAVLVAVTTNNGDPLEFDGGAEHAHITLSSAEGTNGLNAGHSNVLLERLRASEKLSFLLDEQAAEVASEWTGELPEFESKYFPLYNPFPATEVKIARTSVEAEESPLELKGTVCISSKYDPETGACVTGEAKAECGFCKFMKAGPCGKEFSAWEACLDKCKKNGTDFIEHCGAPTLALRDCVDANPEYYHVLNDPPADEE</sequence>
<dbReference type="OMA" id="WEACLDE"/>